<evidence type="ECO:0000313" key="1">
    <source>
        <dbReference type="EMBL" id="KAI5059844.1"/>
    </source>
</evidence>
<dbReference type="Proteomes" id="UP000886520">
    <property type="component" value="Chromosome 25"/>
</dbReference>
<organism evidence="1 2">
    <name type="scientific">Adiantum capillus-veneris</name>
    <name type="common">Maidenhair fern</name>
    <dbReference type="NCBI Taxonomy" id="13818"/>
    <lineage>
        <taxon>Eukaryota</taxon>
        <taxon>Viridiplantae</taxon>
        <taxon>Streptophyta</taxon>
        <taxon>Embryophyta</taxon>
        <taxon>Tracheophyta</taxon>
        <taxon>Polypodiopsida</taxon>
        <taxon>Polypodiidae</taxon>
        <taxon>Polypodiales</taxon>
        <taxon>Pteridineae</taxon>
        <taxon>Pteridaceae</taxon>
        <taxon>Vittarioideae</taxon>
        <taxon>Adiantum</taxon>
    </lineage>
</organism>
<evidence type="ECO:0000313" key="2">
    <source>
        <dbReference type="Proteomes" id="UP000886520"/>
    </source>
</evidence>
<proteinExistence type="predicted"/>
<dbReference type="EMBL" id="JABFUD020000025">
    <property type="protein sequence ID" value="KAI5059844.1"/>
    <property type="molecule type" value="Genomic_DNA"/>
</dbReference>
<reference evidence="1" key="1">
    <citation type="submission" date="2021-01" db="EMBL/GenBank/DDBJ databases">
        <title>Adiantum capillus-veneris genome.</title>
        <authorList>
            <person name="Fang Y."/>
            <person name="Liao Q."/>
        </authorList>
    </citation>
    <scope>NUCLEOTIDE SEQUENCE</scope>
    <source>
        <strain evidence="1">H3</strain>
        <tissue evidence="1">Leaf</tissue>
    </source>
</reference>
<gene>
    <name evidence="1" type="ORF">GOP47_0026163</name>
</gene>
<accession>A0A9D4Z3I5</accession>
<comment type="caution">
    <text evidence="1">The sequence shown here is derived from an EMBL/GenBank/DDBJ whole genome shotgun (WGS) entry which is preliminary data.</text>
</comment>
<sequence length="107" mass="12011">MPFTHFEPIDLTDCSQKVACNHTLTLRLCCHWLPAIRLLKLLDRATCGEGLIIPQMAVKGNAALISLALHVSMRSRHCRFLDIDDMGLVLALLLHSALVRRYAIYAD</sequence>
<name>A0A9D4Z3I5_ADICA</name>
<dbReference type="AlphaFoldDB" id="A0A9D4Z3I5"/>
<keyword evidence="2" id="KW-1185">Reference proteome</keyword>
<protein>
    <submittedName>
        <fullName evidence="1">Uncharacterized protein</fullName>
    </submittedName>
</protein>